<evidence type="ECO:0000313" key="1">
    <source>
        <dbReference type="EMBL" id="MWK59788.1"/>
    </source>
</evidence>
<organism evidence="1 2">
    <name type="scientific">Metapseudomonas otitidis</name>
    <dbReference type="NCBI Taxonomy" id="319939"/>
    <lineage>
        <taxon>Bacteria</taxon>
        <taxon>Pseudomonadati</taxon>
        <taxon>Pseudomonadota</taxon>
        <taxon>Gammaproteobacteria</taxon>
        <taxon>Pseudomonadales</taxon>
        <taxon>Pseudomonadaceae</taxon>
        <taxon>Metapseudomonas</taxon>
    </lineage>
</organism>
<dbReference type="Proteomes" id="UP000461288">
    <property type="component" value="Unassembled WGS sequence"/>
</dbReference>
<protein>
    <submittedName>
        <fullName evidence="1">Uncharacterized protein</fullName>
    </submittedName>
</protein>
<reference evidence="1 2" key="1">
    <citation type="submission" date="2019-12" db="EMBL/GenBank/DDBJ databases">
        <title>Draft genome sequence of Pseudomonas otitidis recovered from a chicken carcass.</title>
        <authorList>
            <person name="Vieira T.R."/>
            <person name="Oliviera E.F.C."/>
            <person name="Silva N.M.V."/>
            <person name="Sambrano G.E."/>
            <person name="Cibulski S.P."/>
            <person name="Cardoso M.R.I."/>
        </authorList>
    </citation>
    <scope>NUCLEOTIDE SEQUENCE [LARGE SCALE GENOMIC DNA]</scope>
    <source>
        <strain evidence="1 2">25_K</strain>
    </source>
</reference>
<dbReference type="AlphaFoldDB" id="A0A7X3HD52"/>
<dbReference type="RefSeq" id="WP_160483087.1">
    <property type="nucleotide sequence ID" value="NZ_CP082244.1"/>
</dbReference>
<evidence type="ECO:0000313" key="2">
    <source>
        <dbReference type="Proteomes" id="UP000461288"/>
    </source>
</evidence>
<proteinExistence type="predicted"/>
<name>A0A7X3HD52_9GAMM</name>
<sequence>MTPRTVEERFDRVEEFIALLGAAEIGAHGEWDEQFTADLRDTFKRYGPHTYLSDSQLQQLERIAAQ</sequence>
<accession>A0A7X3HD52</accession>
<dbReference type="EMBL" id="WTFN01000118">
    <property type="protein sequence ID" value="MWK59788.1"/>
    <property type="molecule type" value="Genomic_DNA"/>
</dbReference>
<gene>
    <name evidence="1" type="ORF">GO594_27700</name>
</gene>
<comment type="caution">
    <text evidence="1">The sequence shown here is derived from an EMBL/GenBank/DDBJ whole genome shotgun (WGS) entry which is preliminary data.</text>
</comment>